<dbReference type="Proteomes" id="UP000664417">
    <property type="component" value="Unassembled WGS sequence"/>
</dbReference>
<dbReference type="RefSeq" id="WP_207863314.1">
    <property type="nucleotide sequence ID" value="NZ_JAFREP010000054.1"/>
</dbReference>
<evidence type="ECO:0000259" key="4">
    <source>
        <dbReference type="PROSITE" id="PS50975"/>
    </source>
</evidence>
<protein>
    <recommendedName>
        <fullName evidence="4">ATP-grasp domain-containing protein</fullName>
    </recommendedName>
</protein>
<organism evidence="5 6">
    <name type="scientific">Acanthopleuribacter pedis</name>
    <dbReference type="NCBI Taxonomy" id="442870"/>
    <lineage>
        <taxon>Bacteria</taxon>
        <taxon>Pseudomonadati</taxon>
        <taxon>Acidobacteriota</taxon>
        <taxon>Holophagae</taxon>
        <taxon>Acanthopleuribacterales</taxon>
        <taxon>Acanthopleuribacteraceae</taxon>
        <taxon>Acanthopleuribacter</taxon>
    </lineage>
</organism>
<dbReference type="Gene3D" id="3.30.1490.20">
    <property type="entry name" value="ATP-grasp fold, A domain"/>
    <property type="match status" value="1"/>
</dbReference>
<evidence type="ECO:0000313" key="6">
    <source>
        <dbReference type="Proteomes" id="UP000664417"/>
    </source>
</evidence>
<reference evidence="5" key="1">
    <citation type="submission" date="2021-03" db="EMBL/GenBank/DDBJ databases">
        <authorList>
            <person name="Wang G."/>
        </authorList>
    </citation>
    <scope>NUCLEOTIDE SEQUENCE</scope>
    <source>
        <strain evidence="5">KCTC 12899</strain>
    </source>
</reference>
<dbReference type="InterPro" id="IPR011095">
    <property type="entry name" value="Dala_Dala_lig_C"/>
</dbReference>
<dbReference type="SUPFAM" id="SSF56059">
    <property type="entry name" value="Glutathione synthetase ATP-binding domain-like"/>
    <property type="match status" value="1"/>
</dbReference>
<dbReference type="AlphaFoldDB" id="A0A8J7QLD8"/>
<keyword evidence="3" id="KW-0547">Nucleotide-binding</keyword>
<evidence type="ECO:0000256" key="1">
    <source>
        <dbReference type="ARBA" id="ARBA00010871"/>
    </source>
</evidence>
<sequence length="400" mass="45313">MQYHHYHQLKPLLDSLKTELRIAIICSGDPRVAGANFYQTYNERHWKSYAAVADDLKRTLEEAGFRHVVVLADDSSLPNRLAAHRIHLAWLNTAGMQGRNAMAHTAGLLESLGIAYVGHSPMNYALMDHKLNLKRMLGGFGIATPDWLTWHPEHAPDKSDFAQRFRQFAEGDPGPWVVKPVSGRASWYIHVVNDFNELWDAVHSVYRQTFNQVLIERFLDGPEYCVSVGPALIHRNQTFERGPEPLAFSFLQRLFQQDERIFQSIDHAPLNRKRTRLIQPTEEPKLVQHLAQIGRRLYRELNLNYLIRVDLRAAKDGTVQVLEVNPKPDLKRPDEGGTSLVSMGLGQQNMDYGDLVQSLLGAYLDSNLIHRPKALAGLAEPLAKVSLRPPVRLVSSAEGF</sequence>
<name>A0A8J7QLD8_9BACT</name>
<evidence type="ECO:0000313" key="5">
    <source>
        <dbReference type="EMBL" id="MBO1323246.1"/>
    </source>
</evidence>
<gene>
    <name evidence="5" type="ORF">J3U88_32575</name>
</gene>
<evidence type="ECO:0000256" key="3">
    <source>
        <dbReference type="PROSITE-ProRule" id="PRU00409"/>
    </source>
</evidence>
<dbReference type="PANTHER" id="PTHR23132:SF23">
    <property type="entry name" value="D-ALANINE--D-ALANINE LIGASE B"/>
    <property type="match status" value="1"/>
</dbReference>
<dbReference type="Gene3D" id="3.30.470.20">
    <property type="entry name" value="ATP-grasp fold, B domain"/>
    <property type="match status" value="1"/>
</dbReference>
<proteinExistence type="inferred from homology"/>
<dbReference type="PANTHER" id="PTHR23132">
    <property type="entry name" value="D-ALANINE--D-ALANINE LIGASE"/>
    <property type="match status" value="1"/>
</dbReference>
<dbReference type="GO" id="GO:0005524">
    <property type="term" value="F:ATP binding"/>
    <property type="evidence" value="ECO:0007669"/>
    <property type="project" value="UniProtKB-UniRule"/>
</dbReference>
<keyword evidence="3" id="KW-0067">ATP-binding</keyword>
<dbReference type="EMBL" id="JAFREP010000054">
    <property type="protein sequence ID" value="MBO1323246.1"/>
    <property type="molecule type" value="Genomic_DNA"/>
</dbReference>
<dbReference type="PROSITE" id="PS50975">
    <property type="entry name" value="ATP_GRASP"/>
    <property type="match status" value="1"/>
</dbReference>
<keyword evidence="2" id="KW-0436">Ligase</keyword>
<dbReference type="GO" id="GO:0008716">
    <property type="term" value="F:D-alanine-D-alanine ligase activity"/>
    <property type="evidence" value="ECO:0007669"/>
    <property type="project" value="InterPro"/>
</dbReference>
<evidence type="ECO:0000256" key="2">
    <source>
        <dbReference type="ARBA" id="ARBA00022598"/>
    </source>
</evidence>
<dbReference type="InterPro" id="IPR011761">
    <property type="entry name" value="ATP-grasp"/>
</dbReference>
<keyword evidence="6" id="KW-1185">Reference proteome</keyword>
<comment type="caution">
    <text evidence="5">The sequence shown here is derived from an EMBL/GenBank/DDBJ whole genome shotgun (WGS) entry which is preliminary data.</text>
</comment>
<accession>A0A8J7QLD8</accession>
<dbReference type="GO" id="GO:0046872">
    <property type="term" value="F:metal ion binding"/>
    <property type="evidence" value="ECO:0007669"/>
    <property type="project" value="InterPro"/>
</dbReference>
<dbReference type="Pfam" id="PF07478">
    <property type="entry name" value="Dala_Dala_lig_C"/>
    <property type="match status" value="1"/>
</dbReference>
<dbReference type="InterPro" id="IPR013815">
    <property type="entry name" value="ATP_grasp_subdomain_1"/>
</dbReference>
<comment type="similarity">
    <text evidence="1">Belongs to the D-alanine--D-alanine ligase family.</text>
</comment>
<feature type="domain" description="ATP-grasp" evidence="4">
    <location>
        <begin position="134"/>
        <end position="361"/>
    </location>
</feature>